<name>A0A663FGH2_AQUCH</name>
<dbReference type="Gene3D" id="2.10.70.10">
    <property type="entry name" value="Complement Module, domain 1"/>
    <property type="match status" value="14"/>
</dbReference>
<feature type="disulfide bond" evidence="9">
    <location>
        <begin position="109"/>
        <end position="136"/>
    </location>
</feature>
<evidence type="ECO:0000313" key="12">
    <source>
        <dbReference type="Proteomes" id="UP000472275"/>
    </source>
</evidence>
<feature type="domain" description="Sushi" evidence="10">
    <location>
        <begin position="315"/>
        <end position="372"/>
    </location>
</feature>
<evidence type="ECO:0000256" key="2">
    <source>
        <dbReference type="ARBA" id="ARBA00004613"/>
    </source>
</evidence>
<dbReference type="Ensembl" id="ENSACCT00020023864.1">
    <property type="protein sequence ID" value="ENSACCP00020022857.1"/>
    <property type="gene ID" value="ENSACCG00020015704.1"/>
</dbReference>
<feature type="disulfide bond" evidence="9">
    <location>
        <begin position="574"/>
        <end position="601"/>
    </location>
</feature>
<evidence type="ECO:0000256" key="9">
    <source>
        <dbReference type="PROSITE-ProRule" id="PRU00302"/>
    </source>
</evidence>
<reference evidence="11" key="1">
    <citation type="submission" date="2025-08" db="UniProtKB">
        <authorList>
            <consortium name="Ensembl"/>
        </authorList>
    </citation>
    <scope>IDENTIFICATION</scope>
</reference>
<feature type="domain" description="Sushi" evidence="10">
    <location>
        <begin position="139"/>
        <end position="195"/>
    </location>
</feature>
<accession>A0A663FGH2</accession>
<feature type="disulfide bond" evidence="9">
    <location>
        <begin position="682"/>
        <end position="709"/>
    </location>
</feature>
<dbReference type="CDD" id="cd00033">
    <property type="entry name" value="CCP"/>
    <property type="match status" value="14"/>
</dbReference>
<keyword evidence="12" id="KW-1185">Reference proteome</keyword>
<feature type="domain" description="Sushi" evidence="10">
    <location>
        <begin position="489"/>
        <end position="546"/>
    </location>
</feature>
<dbReference type="FunFam" id="2.10.70.10:FF:000003">
    <property type="entry name" value="Versican core protein"/>
    <property type="match status" value="1"/>
</dbReference>
<evidence type="ECO:0000256" key="4">
    <source>
        <dbReference type="ARBA" id="ARBA00022729"/>
    </source>
</evidence>
<dbReference type="GO" id="GO:0016020">
    <property type="term" value="C:membrane"/>
    <property type="evidence" value="ECO:0007669"/>
    <property type="project" value="UniProtKB-SubCell"/>
</dbReference>
<keyword evidence="3" id="KW-0964">Secreted</keyword>
<evidence type="ECO:0000259" key="10">
    <source>
        <dbReference type="PROSITE" id="PS50923"/>
    </source>
</evidence>
<feature type="domain" description="Sushi" evidence="10">
    <location>
        <begin position="547"/>
        <end position="603"/>
    </location>
</feature>
<sequence length="874" mass="94982">GGAAGLCQADGSWSLPLPECIPVECPQPEEIQNGIVDVQGLTFLSTALYTCKPGFELVGNTTILCGEDGQWLGGRPACKPIQCPRPKKILNGKYSFTNFHYGQTVRYSCDRGFQLQGEETLRCLETGEWSTEVPSCKAINCQPPQPIENGFVEGADYSYGAMVIYSCVPGFQLSGLAMQTCEESGWSSSTPACLPTDCESPSLSSLKEDSAMQLTTFLFGTIILYTCYSGYELLGNPVLACQEDGAWNGTAPTCVSIECTLLSPPENGFLHFTENTLGSTVQYTCKPGFTLVGSNTRLCLPSRQWSNTAPYCKAVTCNSPTQLMNGNIRGENYTYGSVVYYECNPGYQLNGPTERRCQENQKWGGSEPLCIPVSCSPPSVLENGQVTGEEYTFQRHTEYSCNEGFVLDGDRSRVCLANGSWSGIAPVCKAVTCPVPLPLPNGRTSGSDFGFKKEVHYHCNEGYSLQGVSMLTCQSDGTWDSEAPRCEPVICGPPEDISHGFLNGSGFTYGEFAQYVCFPGYELHGNPLRQCLSNGSWSGSLPSCLPCLCPTPQIQNGFVLGTDFSCGKSAQFQCLEGFKLLGPSEVTCEAAGKWSSGFPRCGQISCGSPPIIPNTFINGSSSADENTIIYTCLTGFVMRGSPELTCVETGVWKKPYPSCELLSCGPPPSIPNAEVLGNTYFCERGYSLEGEPAAECTRDGRWSNPLPLCKRVSNPCPVPFIIPENALLSEVDFYVGQNISIRCREGYQLKGQSVITCNADETWTPATAKCESKYMRCSSISCGPPAHIENALVRGSFYQYGDMITYSCYSGYMLEGPLRSICLENGTWTTPPTCKGLQDPSLCGLHQKRHESTFCNDSCCISWFWLCELIINVS</sequence>
<dbReference type="PANTHER" id="PTHR45656">
    <property type="entry name" value="PROTEIN CBR-CLEC-78"/>
    <property type="match status" value="1"/>
</dbReference>
<feature type="disulfide bond" evidence="9">
    <location>
        <begin position="632"/>
        <end position="659"/>
    </location>
</feature>
<feature type="disulfide bond" evidence="9">
    <location>
        <begin position="227"/>
        <end position="254"/>
    </location>
</feature>
<evidence type="ECO:0000256" key="5">
    <source>
        <dbReference type="ARBA" id="ARBA00022737"/>
    </source>
</evidence>
<feature type="domain" description="Sushi" evidence="10">
    <location>
        <begin position="23"/>
        <end position="80"/>
    </location>
</feature>
<feature type="disulfide bond" evidence="9">
    <location>
        <begin position="517"/>
        <end position="544"/>
    </location>
</feature>
<dbReference type="GO" id="GO:0005576">
    <property type="term" value="C:extracellular region"/>
    <property type="evidence" value="ECO:0007669"/>
    <property type="project" value="UniProtKB-SubCell"/>
</dbReference>
<comment type="subcellular location">
    <subcellularLocation>
        <location evidence="1">Membrane</location>
    </subcellularLocation>
    <subcellularLocation>
        <location evidence="2">Secreted</location>
    </subcellularLocation>
</comment>
<dbReference type="Pfam" id="PF00084">
    <property type="entry name" value="Sushi"/>
    <property type="match status" value="14"/>
</dbReference>
<dbReference type="FunFam" id="2.10.70.10:FF:000011">
    <property type="entry name" value="CUB and sushi domain-containing protein 3 isoform A"/>
    <property type="match status" value="4"/>
</dbReference>
<reference evidence="11" key="2">
    <citation type="submission" date="2025-09" db="UniProtKB">
        <authorList>
            <consortium name="Ensembl"/>
        </authorList>
    </citation>
    <scope>IDENTIFICATION</scope>
</reference>
<feature type="disulfide bond" evidence="9">
    <location>
        <begin position="401"/>
        <end position="428"/>
    </location>
</feature>
<evidence type="ECO:0000256" key="6">
    <source>
        <dbReference type="ARBA" id="ARBA00023136"/>
    </source>
</evidence>
<keyword evidence="5" id="KW-0677">Repeat</keyword>
<dbReference type="Proteomes" id="UP000472275">
    <property type="component" value="Chromosome Z"/>
</dbReference>
<feature type="domain" description="Sushi" evidence="10">
    <location>
        <begin position="196"/>
        <end position="256"/>
    </location>
</feature>
<evidence type="ECO:0000256" key="7">
    <source>
        <dbReference type="ARBA" id="ARBA00023157"/>
    </source>
</evidence>
<evidence type="ECO:0000256" key="8">
    <source>
        <dbReference type="ARBA" id="ARBA00023180"/>
    </source>
</evidence>
<keyword evidence="6" id="KW-0472">Membrane</keyword>
<keyword evidence="9" id="KW-0768">Sushi</keyword>
<feature type="disulfide bond" evidence="9">
    <location>
        <begin position="51"/>
        <end position="78"/>
    </location>
</feature>
<dbReference type="InterPro" id="IPR000436">
    <property type="entry name" value="Sushi_SCR_CCP_dom"/>
</dbReference>
<dbReference type="GeneTree" id="ENSGT00940000156061"/>
<evidence type="ECO:0000256" key="3">
    <source>
        <dbReference type="ARBA" id="ARBA00022525"/>
    </source>
</evidence>
<dbReference type="SUPFAM" id="SSF57535">
    <property type="entry name" value="Complement control module/SCR domain"/>
    <property type="match status" value="14"/>
</dbReference>
<dbReference type="PROSITE" id="PS50923">
    <property type="entry name" value="SUSHI"/>
    <property type="match status" value="14"/>
</dbReference>
<dbReference type="AlphaFoldDB" id="A0A663FGH2"/>
<feature type="domain" description="Sushi" evidence="10">
    <location>
        <begin position="257"/>
        <end position="314"/>
    </location>
</feature>
<dbReference type="SMART" id="SM00032">
    <property type="entry name" value="CCP"/>
    <property type="match status" value="14"/>
</dbReference>
<keyword evidence="7 9" id="KW-1015">Disulfide bond</keyword>
<dbReference type="InterPro" id="IPR035976">
    <property type="entry name" value="Sushi/SCR/CCP_sf"/>
</dbReference>
<dbReference type="PANTHER" id="PTHR45656:SF4">
    <property type="entry name" value="PROTEIN CBR-CLEC-78"/>
    <property type="match status" value="1"/>
</dbReference>
<feature type="disulfide bond" evidence="9">
    <location>
        <begin position="285"/>
        <end position="312"/>
    </location>
</feature>
<feature type="domain" description="Sushi" evidence="10">
    <location>
        <begin position="604"/>
        <end position="661"/>
    </location>
</feature>
<feature type="disulfide bond" evidence="9">
    <location>
        <begin position="459"/>
        <end position="486"/>
    </location>
</feature>
<keyword evidence="8" id="KW-0325">Glycoprotein</keyword>
<feature type="domain" description="Sushi" evidence="10">
    <location>
        <begin position="662"/>
        <end position="711"/>
    </location>
</feature>
<evidence type="ECO:0000256" key="1">
    <source>
        <dbReference type="ARBA" id="ARBA00004370"/>
    </source>
</evidence>
<dbReference type="InterPro" id="IPR051277">
    <property type="entry name" value="SEZ6_CSMD_C4BPB_Regulators"/>
</dbReference>
<organism evidence="11 12">
    <name type="scientific">Aquila chrysaetos chrysaetos</name>
    <dbReference type="NCBI Taxonomy" id="223781"/>
    <lineage>
        <taxon>Eukaryota</taxon>
        <taxon>Metazoa</taxon>
        <taxon>Chordata</taxon>
        <taxon>Craniata</taxon>
        <taxon>Vertebrata</taxon>
        <taxon>Euteleostomi</taxon>
        <taxon>Archelosauria</taxon>
        <taxon>Archosauria</taxon>
        <taxon>Dinosauria</taxon>
        <taxon>Saurischia</taxon>
        <taxon>Theropoda</taxon>
        <taxon>Coelurosauria</taxon>
        <taxon>Aves</taxon>
        <taxon>Neognathae</taxon>
        <taxon>Neoaves</taxon>
        <taxon>Telluraves</taxon>
        <taxon>Accipitrimorphae</taxon>
        <taxon>Accipitriformes</taxon>
        <taxon>Accipitridae</taxon>
        <taxon>Accipitrinae</taxon>
        <taxon>Aquila</taxon>
    </lineage>
</organism>
<protein>
    <recommendedName>
        <fullName evidence="10">Sushi domain-containing protein</fullName>
    </recommendedName>
</protein>
<feature type="domain" description="Sushi" evidence="10">
    <location>
        <begin position="780"/>
        <end position="836"/>
    </location>
</feature>
<proteinExistence type="predicted"/>
<feature type="disulfide bond" evidence="9">
    <location>
        <begin position="343"/>
        <end position="370"/>
    </location>
</feature>
<feature type="disulfide bond" evidence="9">
    <location>
        <begin position="743"/>
        <end position="770"/>
    </location>
</feature>
<evidence type="ECO:0000313" key="11">
    <source>
        <dbReference type="Ensembl" id="ENSACCP00020022857.1"/>
    </source>
</evidence>
<feature type="disulfide bond" evidence="9">
    <location>
        <begin position="198"/>
        <end position="241"/>
    </location>
</feature>
<comment type="caution">
    <text evidence="9">Lacks conserved residue(s) required for the propagation of feature annotation.</text>
</comment>
<feature type="domain" description="Sushi" evidence="10">
    <location>
        <begin position="81"/>
        <end position="138"/>
    </location>
</feature>
<feature type="domain" description="Sushi" evidence="10">
    <location>
        <begin position="431"/>
        <end position="488"/>
    </location>
</feature>
<keyword evidence="4" id="KW-0732">Signal</keyword>
<feature type="domain" description="Sushi" evidence="10">
    <location>
        <begin position="714"/>
        <end position="772"/>
    </location>
</feature>
<feature type="domain" description="Sushi" evidence="10">
    <location>
        <begin position="373"/>
        <end position="430"/>
    </location>
</feature>